<dbReference type="InterPro" id="IPR003593">
    <property type="entry name" value="AAA+_ATPase"/>
</dbReference>
<dbReference type="SMART" id="SM00382">
    <property type="entry name" value="AAA"/>
    <property type="match status" value="1"/>
</dbReference>
<dbReference type="Pfam" id="PF00005">
    <property type="entry name" value="ABC_tran"/>
    <property type="match status" value="1"/>
</dbReference>
<evidence type="ECO:0000256" key="1">
    <source>
        <dbReference type="ARBA" id="ARBA00005417"/>
    </source>
</evidence>
<dbReference type="InterPro" id="IPR017871">
    <property type="entry name" value="ABC_transporter-like_CS"/>
</dbReference>
<evidence type="ECO:0000259" key="5">
    <source>
        <dbReference type="PROSITE" id="PS50893"/>
    </source>
</evidence>
<dbReference type="PROSITE" id="PS00211">
    <property type="entry name" value="ABC_TRANSPORTER_1"/>
    <property type="match status" value="1"/>
</dbReference>
<evidence type="ECO:0000313" key="7">
    <source>
        <dbReference type="Proteomes" id="UP000063919"/>
    </source>
</evidence>
<dbReference type="InterPro" id="IPR050763">
    <property type="entry name" value="ABC_transporter_ATP-binding"/>
</dbReference>
<protein>
    <submittedName>
        <fullName evidence="6">ABC transporter ATP-binding protein</fullName>
    </submittedName>
</protein>
<feature type="domain" description="ABC transporter" evidence="5">
    <location>
        <begin position="2"/>
        <end position="229"/>
    </location>
</feature>
<dbReference type="PANTHER" id="PTHR42711:SF5">
    <property type="entry name" value="ABC TRANSPORTER ATP-BINDING PROTEIN NATA"/>
    <property type="match status" value="1"/>
</dbReference>
<evidence type="ECO:0000256" key="3">
    <source>
        <dbReference type="ARBA" id="ARBA00022741"/>
    </source>
</evidence>
<dbReference type="PATRIC" id="fig|362837.3.peg.102"/>
<dbReference type="Proteomes" id="UP000063919">
    <property type="component" value="Chromosome"/>
</dbReference>
<keyword evidence="4 6" id="KW-0067">ATP-binding</keyword>
<evidence type="ECO:0000256" key="2">
    <source>
        <dbReference type="ARBA" id="ARBA00022448"/>
    </source>
</evidence>
<dbReference type="GO" id="GO:0016887">
    <property type="term" value="F:ATP hydrolysis activity"/>
    <property type="evidence" value="ECO:0007669"/>
    <property type="project" value="InterPro"/>
</dbReference>
<dbReference type="GO" id="GO:0005524">
    <property type="term" value="F:ATP binding"/>
    <property type="evidence" value="ECO:0007669"/>
    <property type="project" value="UniProtKB-KW"/>
</dbReference>
<evidence type="ECO:0000313" key="6">
    <source>
        <dbReference type="EMBL" id="ALD66012.1"/>
    </source>
</evidence>
<dbReference type="Gene3D" id="3.40.50.300">
    <property type="entry name" value="P-loop containing nucleotide triphosphate hydrolases"/>
    <property type="match status" value="1"/>
</dbReference>
<organism evidence="6 7">
    <name type="scientific">Spiroplasma cantharicola</name>
    <dbReference type="NCBI Taxonomy" id="362837"/>
    <lineage>
        <taxon>Bacteria</taxon>
        <taxon>Bacillati</taxon>
        <taxon>Mycoplasmatota</taxon>
        <taxon>Mollicutes</taxon>
        <taxon>Entomoplasmatales</taxon>
        <taxon>Spiroplasmataceae</taxon>
        <taxon>Spiroplasma</taxon>
    </lineage>
</organism>
<dbReference type="OrthoDB" id="9779029at2"/>
<evidence type="ECO:0000256" key="4">
    <source>
        <dbReference type="ARBA" id="ARBA00022840"/>
    </source>
</evidence>
<accession>A0A0M4K0M0</accession>
<dbReference type="EMBL" id="CP012622">
    <property type="protein sequence ID" value="ALD66012.1"/>
    <property type="molecule type" value="Genomic_DNA"/>
</dbReference>
<keyword evidence="3" id="KW-0547">Nucleotide-binding</keyword>
<dbReference type="STRING" id="362837.SCANT_v1c01020"/>
<dbReference type="KEGG" id="scj:SCANT_v1c01020"/>
<name>A0A0M4K0M0_9MOLU</name>
<dbReference type="CDD" id="cd03230">
    <property type="entry name" value="ABC_DR_subfamily_A"/>
    <property type="match status" value="1"/>
</dbReference>
<comment type="similarity">
    <text evidence="1">Belongs to the ABC transporter superfamily.</text>
</comment>
<keyword evidence="2" id="KW-0813">Transport</keyword>
<dbReference type="PANTHER" id="PTHR42711">
    <property type="entry name" value="ABC TRANSPORTER ATP-BINDING PROTEIN"/>
    <property type="match status" value="1"/>
</dbReference>
<dbReference type="AlphaFoldDB" id="A0A0M4K0M0"/>
<dbReference type="SUPFAM" id="SSF52540">
    <property type="entry name" value="P-loop containing nucleoside triphosphate hydrolases"/>
    <property type="match status" value="1"/>
</dbReference>
<keyword evidence="7" id="KW-1185">Reference proteome</keyword>
<dbReference type="RefSeq" id="WP_053945789.1">
    <property type="nucleotide sequence ID" value="NZ_CP012622.1"/>
</dbReference>
<proteinExistence type="inferred from homology"/>
<dbReference type="InterPro" id="IPR003439">
    <property type="entry name" value="ABC_transporter-like_ATP-bd"/>
</dbReference>
<dbReference type="InterPro" id="IPR027417">
    <property type="entry name" value="P-loop_NTPase"/>
</dbReference>
<dbReference type="PROSITE" id="PS50893">
    <property type="entry name" value="ABC_TRANSPORTER_2"/>
    <property type="match status" value="1"/>
</dbReference>
<sequence>MIEIKNITRKLGNFGLKDVSFTIKKGSVVAFVGDNGAGKTTTIKALFGELKLDSGEVLIDGENLFKNNNLSKVAFFPDSNNVPLDIKVHEYLHYICAANNMNKERTELSIDNVYRLLELRPYKDKKIKQLSSGWKKKAIMASVLVRSPEYIIFDEPTANVDVESKLYFMNIFKLLSKVGITILITSHIIEELQELANYLVLIKKGQIVYANDFDRKKEHIMDVYKRHMNEPIKDLHILRDLYKNKKERE</sequence>
<gene>
    <name evidence="6" type="ORF">SCANT_v1c01020</name>
</gene>
<reference evidence="6 7" key="1">
    <citation type="journal article" date="2015" name="Genome Announc.">
        <title>Complete Genome Sequence of Spiroplasma cantharicola CC-1T (DSM 21588), a Bacterium Isolated from Soldier Beetle (Cantharis carolinus).</title>
        <authorList>
            <person name="Lo W.S."/>
            <person name="Liu P.Y."/>
            <person name="Kuo C.H."/>
        </authorList>
    </citation>
    <scope>NUCLEOTIDE SEQUENCE [LARGE SCALE GENOMIC DNA]</scope>
    <source>
        <strain evidence="6 7">CC-1</strain>
    </source>
</reference>